<evidence type="ECO:0000313" key="7">
    <source>
        <dbReference type="Proteomes" id="UP001410394"/>
    </source>
</evidence>
<dbReference type="InterPro" id="IPR011009">
    <property type="entry name" value="Kinase-like_dom_sf"/>
</dbReference>
<evidence type="ECO:0000256" key="4">
    <source>
        <dbReference type="ARBA" id="ARBA00022840"/>
    </source>
</evidence>
<name>A0ABU9YUL8_9RHOO</name>
<dbReference type="EC" id="2.7.11.1" evidence="6"/>
<keyword evidence="3 6" id="KW-0418">Kinase</keyword>
<reference evidence="6 7" key="1">
    <citation type="journal article" date="2018" name="Int. J. Syst. Evol. Microbiol.">
        <title>Uliginosibacterium sediminicola sp. nov., isolated from freshwater sediment.</title>
        <authorList>
            <person name="Hwang W.M."/>
            <person name="Kim S.M."/>
            <person name="Kang K."/>
            <person name="Ahn T.Y."/>
        </authorList>
    </citation>
    <scope>NUCLEOTIDE SEQUENCE [LARGE SCALE GENOMIC DNA]</scope>
    <source>
        <strain evidence="6 7">M1-21</strain>
    </source>
</reference>
<dbReference type="RefSeq" id="WP_345918184.1">
    <property type="nucleotide sequence ID" value="NZ_JBDIVE010000001.1"/>
</dbReference>
<dbReference type="PANTHER" id="PTHR43289">
    <property type="entry name" value="MITOGEN-ACTIVATED PROTEIN KINASE KINASE KINASE 20-RELATED"/>
    <property type="match status" value="1"/>
</dbReference>
<feature type="domain" description="Protein kinase" evidence="5">
    <location>
        <begin position="15"/>
        <end position="273"/>
    </location>
</feature>
<dbReference type="PROSITE" id="PS50011">
    <property type="entry name" value="PROTEIN_KINASE_DOM"/>
    <property type="match status" value="1"/>
</dbReference>
<evidence type="ECO:0000259" key="5">
    <source>
        <dbReference type="PROSITE" id="PS50011"/>
    </source>
</evidence>
<evidence type="ECO:0000256" key="3">
    <source>
        <dbReference type="ARBA" id="ARBA00022777"/>
    </source>
</evidence>
<keyword evidence="2" id="KW-0547">Nucleotide-binding</keyword>
<evidence type="ECO:0000313" key="6">
    <source>
        <dbReference type="EMBL" id="MEN3067419.1"/>
    </source>
</evidence>
<evidence type="ECO:0000256" key="1">
    <source>
        <dbReference type="ARBA" id="ARBA00022679"/>
    </source>
</evidence>
<organism evidence="6 7">
    <name type="scientific">Uliginosibacterium sediminicola</name>
    <dbReference type="NCBI Taxonomy" id="2024550"/>
    <lineage>
        <taxon>Bacteria</taxon>
        <taxon>Pseudomonadati</taxon>
        <taxon>Pseudomonadota</taxon>
        <taxon>Betaproteobacteria</taxon>
        <taxon>Rhodocyclales</taxon>
        <taxon>Zoogloeaceae</taxon>
        <taxon>Uliginosibacterium</taxon>
    </lineage>
</organism>
<dbReference type="Gene3D" id="1.10.510.10">
    <property type="entry name" value="Transferase(Phosphotransferase) domain 1"/>
    <property type="match status" value="1"/>
</dbReference>
<dbReference type="PANTHER" id="PTHR43289:SF34">
    <property type="entry name" value="SERINE_THREONINE-PROTEIN KINASE YBDM-RELATED"/>
    <property type="match status" value="1"/>
</dbReference>
<keyword evidence="7" id="KW-1185">Reference proteome</keyword>
<accession>A0ABU9YUL8</accession>
<dbReference type="InterPro" id="IPR000719">
    <property type="entry name" value="Prot_kinase_dom"/>
</dbReference>
<keyword evidence="1 6" id="KW-0808">Transferase</keyword>
<dbReference type="EMBL" id="JBDIVE010000001">
    <property type="protein sequence ID" value="MEN3067419.1"/>
    <property type="molecule type" value="Genomic_DNA"/>
</dbReference>
<protein>
    <submittedName>
        <fullName evidence="6">Serine/threonine-protein kinase</fullName>
        <ecNumber evidence="6">2.7.11.1</ecNumber>
    </submittedName>
</protein>
<dbReference type="SUPFAM" id="SSF56112">
    <property type="entry name" value="Protein kinase-like (PK-like)"/>
    <property type="match status" value="1"/>
</dbReference>
<dbReference type="InterPro" id="IPR008271">
    <property type="entry name" value="Ser/Thr_kinase_AS"/>
</dbReference>
<comment type="caution">
    <text evidence="6">The sequence shown here is derived from an EMBL/GenBank/DDBJ whole genome shotgun (WGS) entry which is preliminary data.</text>
</comment>
<dbReference type="Proteomes" id="UP001410394">
    <property type="component" value="Unassembled WGS sequence"/>
</dbReference>
<keyword evidence="4" id="KW-0067">ATP-binding</keyword>
<evidence type="ECO:0000256" key="2">
    <source>
        <dbReference type="ARBA" id="ARBA00022741"/>
    </source>
</evidence>
<dbReference type="SMART" id="SM00220">
    <property type="entry name" value="S_TKc"/>
    <property type="match status" value="1"/>
</dbReference>
<dbReference type="PROSITE" id="PS00108">
    <property type="entry name" value="PROTEIN_KINASE_ST"/>
    <property type="match status" value="1"/>
</dbReference>
<gene>
    <name evidence="6" type="ORF">ABDB84_02940</name>
</gene>
<dbReference type="Gene3D" id="3.30.200.20">
    <property type="entry name" value="Phosphorylase Kinase, domain 1"/>
    <property type="match status" value="1"/>
</dbReference>
<dbReference type="Pfam" id="PF00069">
    <property type="entry name" value="Pkinase"/>
    <property type="match status" value="1"/>
</dbReference>
<dbReference type="CDD" id="cd14014">
    <property type="entry name" value="STKc_PknB_like"/>
    <property type="match status" value="1"/>
</dbReference>
<dbReference type="GO" id="GO:0004674">
    <property type="term" value="F:protein serine/threonine kinase activity"/>
    <property type="evidence" value="ECO:0007669"/>
    <property type="project" value="UniProtKB-EC"/>
</dbReference>
<sequence>MQATTLEAGSELDGFRILRRLHAGGMAVIYEVEREDLPGPAVMKVPRLEQGESGATVVSFEVEQMMLAAAGGGPVPALYAQGDLAREPYLVMERIEGETLSARMDQLPWSLDEVCRVGAIVADAVQALYERDIIHLDIKPSNIILSLDGRAVLIDLGLAHHAHLPDLLAEEFRRPLGSAPYISPEQIFGVRNDARSDIFALGAMLYQLATGHLPFGAPNSLSGLQKRFRMQPVPPRGWNPDLHPGVQEIILRCLEVDPARRYANAAQLAQALRDPDSVPLSARSYRRQRDSAWQRFKRWLFGVGFDPAAVPPAPIAGSDPIVLVLVSAWQSDEALQQALRQQAARTARARPRTRMAFVTVVKPAPVMGVADDAQSAPRRHLRLLVELRHWAANVDIEAARKTCHVIEGADVGRAVLEYIRANPVETVLLAAGPNEAFAGRATAAVARIALQAPCTVQVVRVPPGS</sequence>
<proteinExistence type="predicted"/>